<gene>
    <name evidence="2" type="ORF">MCOR_58104</name>
</gene>
<keyword evidence="3" id="KW-1185">Reference proteome</keyword>
<dbReference type="InterPro" id="IPR029526">
    <property type="entry name" value="PGBD"/>
</dbReference>
<evidence type="ECO:0000313" key="2">
    <source>
        <dbReference type="EMBL" id="CAC5426390.1"/>
    </source>
</evidence>
<accession>A0A6J8F100</accession>
<proteinExistence type="predicted"/>
<protein>
    <recommendedName>
        <fullName evidence="1">PiggyBac transposable element-derived protein domain-containing protein</fullName>
    </recommendedName>
</protein>
<dbReference type="PANTHER" id="PTHR46599">
    <property type="entry name" value="PIGGYBAC TRANSPOSABLE ELEMENT-DERIVED PROTEIN 4"/>
    <property type="match status" value="1"/>
</dbReference>
<evidence type="ECO:0000313" key="3">
    <source>
        <dbReference type="Proteomes" id="UP000507470"/>
    </source>
</evidence>
<dbReference type="Proteomes" id="UP000507470">
    <property type="component" value="Unassembled WGS sequence"/>
</dbReference>
<feature type="domain" description="PiggyBac transposable element-derived protein" evidence="1">
    <location>
        <begin position="32"/>
        <end position="143"/>
    </location>
</feature>
<dbReference type="AlphaFoldDB" id="A0A6J8F100"/>
<dbReference type="EMBL" id="CACVKT020010428">
    <property type="protein sequence ID" value="CAC5426390.1"/>
    <property type="molecule type" value="Genomic_DNA"/>
</dbReference>
<organism evidence="2 3">
    <name type="scientific">Mytilus coruscus</name>
    <name type="common">Sea mussel</name>
    <dbReference type="NCBI Taxonomy" id="42192"/>
    <lineage>
        <taxon>Eukaryota</taxon>
        <taxon>Metazoa</taxon>
        <taxon>Spiralia</taxon>
        <taxon>Lophotrochozoa</taxon>
        <taxon>Mollusca</taxon>
        <taxon>Bivalvia</taxon>
        <taxon>Autobranchia</taxon>
        <taxon>Pteriomorphia</taxon>
        <taxon>Mytilida</taxon>
        <taxon>Mytiloidea</taxon>
        <taxon>Mytilidae</taxon>
        <taxon>Mytilinae</taxon>
        <taxon>Mytilus</taxon>
    </lineage>
</organism>
<dbReference type="Pfam" id="PF13843">
    <property type="entry name" value="DDE_Tnp_1_7"/>
    <property type="match status" value="2"/>
</dbReference>
<sequence>MLVIQLPKKEETAGNQFPSRRSVLFWFDVCNGIVKKPSYASYWANGNGNDLSYTPNFSQVMSRNRFQGILRFLHCNDNDLAVERGKAGFDPLHKVANIIEFVNRTLEENYRMIGFEGRHFLKQYIANKKAHRWGVKAWVLAESIQSSNGSNEAPLWNQHHVTITSWFTSPKLAHDLRNMGTYCTGTVITTRKGMPQSFIKARIPKGMTRKPYSKGNAPALVHKYKETMGGVDLGDQSKFKVMEEDFVQFTHDSSRHLKGNSIPKIYTKIFIQKKIDHLTFQQEIVQGLIGQHREGQTRPSRRRLHQSTRLTARHFIEWIPNKRRMRCAVYSGKENRFSETRIRTWCPDCGVGLCVGRCFKNFHILLMYEE</sequence>
<evidence type="ECO:0000259" key="1">
    <source>
        <dbReference type="Pfam" id="PF13843"/>
    </source>
</evidence>
<feature type="domain" description="PiggyBac transposable element-derived protein" evidence="1">
    <location>
        <begin position="155"/>
        <end position="212"/>
    </location>
</feature>
<name>A0A6J8F100_MYTCO</name>
<reference evidence="2 3" key="1">
    <citation type="submission" date="2020-06" db="EMBL/GenBank/DDBJ databases">
        <authorList>
            <person name="Li R."/>
            <person name="Bekaert M."/>
        </authorList>
    </citation>
    <scope>NUCLEOTIDE SEQUENCE [LARGE SCALE GENOMIC DNA]</scope>
    <source>
        <strain evidence="3">wild</strain>
    </source>
</reference>
<dbReference type="OrthoDB" id="9985837at2759"/>
<dbReference type="PANTHER" id="PTHR46599:SF3">
    <property type="entry name" value="PIGGYBAC TRANSPOSABLE ELEMENT-DERIVED PROTEIN 4"/>
    <property type="match status" value="1"/>
</dbReference>